<keyword evidence="4" id="KW-1185">Reference proteome</keyword>
<accession>A0AAD3HM43</accession>
<dbReference type="InterPro" id="IPR025124">
    <property type="entry name" value="Gag1-like_clamp"/>
</dbReference>
<feature type="domain" description="Gag1-like clamp" evidence="2">
    <location>
        <begin position="68"/>
        <end position="105"/>
    </location>
</feature>
<name>A0AAD3HM43_9CHLO</name>
<feature type="region of interest" description="Disordered" evidence="1">
    <location>
        <begin position="1"/>
        <end position="33"/>
    </location>
</feature>
<sequence length="105" mass="12165">MASSLSNGHHKQHERRGQEGEQDPGPPKPNGEEMEVEWVNEGYVKWLAQREKWTSGTRPAQARQRNVPTYLHTMVLGEKPFPRAVPLEAVVECLVEMWEEEDDWD</sequence>
<dbReference type="PANTHER" id="PTHR33373:SF34">
    <property type="entry name" value="DUF4050 DOMAIN-CONTAINING PROTEIN"/>
    <property type="match status" value="1"/>
</dbReference>
<evidence type="ECO:0000313" key="4">
    <source>
        <dbReference type="Proteomes" id="UP001054857"/>
    </source>
</evidence>
<protein>
    <recommendedName>
        <fullName evidence="2">Gag1-like clamp domain-containing protein</fullName>
    </recommendedName>
</protein>
<dbReference type="EMBL" id="BMAR01000010">
    <property type="protein sequence ID" value="GFR45787.1"/>
    <property type="molecule type" value="Genomic_DNA"/>
</dbReference>
<dbReference type="Proteomes" id="UP001054857">
    <property type="component" value="Unassembled WGS sequence"/>
</dbReference>
<dbReference type="Pfam" id="PF13259">
    <property type="entry name" value="clamp_Gag1-like"/>
    <property type="match status" value="1"/>
</dbReference>
<evidence type="ECO:0000259" key="2">
    <source>
        <dbReference type="Pfam" id="PF13259"/>
    </source>
</evidence>
<gene>
    <name evidence="3" type="ORF">Agub_g7241</name>
</gene>
<organism evidence="3 4">
    <name type="scientific">Astrephomene gubernaculifera</name>
    <dbReference type="NCBI Taxonomy" id="47775"/>
    <lineage>
        <taxon>Eukaryota</taxon>
        <taxon>Viridiplantae</taxon>
        <taxon>Chlorophyta</taxon>
        <taxon>core chlorophytes</taxon>
        <taxon>Chlorophyceae</taxon>
        <taxon>CS clade</taxon>
        <taxon>Chlamydomonadales</taxon>
        <taxon>Astrephomenaceae</taxon>
        <taxon>Astrephomene</taxon>
    </lineage>
</organism>
<comment type="caution">
    <text evidence="3">The sequence shown here is derived from an EMBL/GenBank/DDBJ whole genome shotgun (WGS) entry which is preliminary data.</text>
</comment>
<proteinExistence type="predicted"/>
<evidence type="ECO:0000256" key="1">
    <source>
        <dbReference type="SAM" id="MobiDB-lite"/>
    </source>
</evidence>
<dbReference type="PANTHER" id="PTHR33373">
    <property type="entry name" value="OS07G0479600 PROTEIN"/>
    <property type="match status" value="1"/>
</dbReference>
<evidence type="ECO:0000313" key="3">
    <source>
        <dbReference type="EMBL" id="GFR45787.1"/>
    </source>
</evidence>
<reference evidence="3 4" key="1">
    <citation type="journal article" date="2021" name="Sci. Rep.">
        <title>Genome sequencing of the multicellular alga Astrephomene provides insights into convergent evolution of germ-soma differentiation.</title>
        <authorList>
            <person name="Yamashita S."/>
            <person name="Yamamoto K."/>
            <person name="Matsuzaki R."/>
            <person name="Suzuki S."/>
            <person name="Yamaguchi H."/>
            <person name="Hirooka S."/>
            <person name="Minakuchi Y."/>
            <person name="Miyagishima S."/>
            <person name="Kawachi M."/>
            <person name="Toyoda A."/>
            <person name="Nozaki H."/>
        </authorList>
    </citation>
    <scope>NUCLEOTIDE SEQUENCE [LARGE SCALE GENOMIC DNA]</scope>
    <source>
        <strain evidence="3 4">NIES-4017</strain>
    </source>
</reference>
<dbReference type="AlphaFoldDB" id="A0AAD3HM43"/>